<proteinExistence type="predicted"/>
<dbReference type="EMBL" id="UINC01004456">
    <property type="protein sequence ID" value="SVA14462.1"/>
    <property type="molecule type" value="Genomic_DNA"/>
</dbReference>
<reference evidence="1" key="1">
    <citation type="submission" date="2018-05" db="EMBL/GenBank/DDBJ databases">
        <authorList>
            <person name="Lanie J.A."/>
            <person name="Ng W.-L."/>
            <person name="Kazmierczak K.M."/>
            <person name="Andrzejewski T.M."/>
            <person name="Davidsen T.M."/>
            <person name="Wayne K.J."/>
            <person name="Tettelin H."/>
            <person name="Glass J.I."/>
            <person name="Rusch D."/>
            <person name="Podicherti R."/>
            <person name="Tsui H.-C.T."/>
            <person name="Winkler M.E."/>
        </authorList>
    </citation>
    <scope>NUCLEOTIDE SEQUENCE</scope>
</reference>
<gene>
    <name evidence="1" type="ORF">METZ01_LOCUS67316</name>
</gene>
<organism evidence="1">
    <name type="scientific">marine metagenome</name>
    <dbReference type="NCBI Taxonomy" id="408172"/>
    <lineage>
        <taxon>unclassified sequences</taxon>
        <taxon>metagenomes</taxon>
        <taxon>ecological metagenomes</taxon>
    </lineage>
</organism>
<evidence type="ECO:0000313" key="1">
    <source>
        <dbReference type="EMBL" id="SVA14462.1"/>
    </source>
</evidence>
<accession>A0A381TE81</accession>
<dbReference type="AlphaFoldDB" id="A0A381TE81"/>
<name>A0A381TE81_9ZZZZ</name>
<protein>
    <submittedName>
        <fullName evidence="1">Uncharacterized protein</fullName>
    </submittedName>
</protein>
<sequence length="119" mass="13834">MKFNLSLKDQQKEFMDQVVSDFSLGEIEISIQSLVKEILNQDDNENVFGEIRCVGGCYSTDQPIQVELDDELISKMREIFQQYDFEDYDSEEEELSKIVRSIINFADQEGDLNKIFTMG</sequence>